<evidence type="ECO:0000313" key="1">
    <source>
        <dbReference type="EMBL" id="MBW84910.1"/>
    </source>
</evidence>
<organism evidence="1">
    <name type="scientific">Rhizophora mucronata</name>
    <name type="common">Asiatic mangrove</name>
    <dbReference type="NCBI Taxonomy" id="61149"/>
    <lineage>
        <taxon>Eukaryota</taxon>
        <taxon>Viridiplantae</taxon>
        <taxon>Streptophyta</taxon>
        <taxon>Embryophyta</taxon>
        <taxon>Tracheophyta</taxon>
        <taxon>Spermatophyta</taxon>
        <taxon>Magnoliopsida</taxon>
        <taxon>eudicotyledons</taxon>
        <taxon>Gunneridae</taxon>
        <taxon>Pentapetalae</taxon>
        <taxon>rosids</taxon>
        <taxon>fabids</taxon>
        <taxon>Malpighiales</taxon>
        <taxon>Rhizophoraceae</taxon>
        <taxon>Rhizophora</taxon>
    </lineage>
</organism>
<accession>A0A2P2IUM2</accession>
<reference evidence="1" key="1">
    <citation type="submission" date="2018-02" db="EMBL/GenBank/DDBJ databases">
        <title>Rhizophora mucronata_Transcriptome.</title>
        <authorList>
            <person name="Meera S.P."/>
            <person name="Sreeshan A."/>
            <person name="Augustine A."/>
        </authorList>
    </citation>
    <scope>NUCLEOTIDE SEQUENCE</scope>
    <source>
        <tissue evidence="1">Leaf</tissue>
    </source>
</reference>
<proteinExistence type="predicted"/>
<dbReference type="AlphaFoldDB" id="A0A2P2IUM2"/>
<protein>
    <submittedName>
        <fullName evidence="1">Uncharacterized protein</fullName>
    </submittedName>
</protein>
<dbReference type="EMBL" id="GGEC01004427">
    <property type="protein sequence ID" value="MBW84910.1"/>
    <property type="molecule type" value="Transcribed_RNA"/>
</dbReference>
<name>A0A2P2IUM2_RHIMU</name>
<sequence length="39" mass="4529">MKFSGQYPFRAFYTVSAFSFGEKSTTCLPEVAEMNKQWN</sequence>